<keyword evidence="2" id="KW-0479">Metal-binding</keyword>
<dbReference type="Pfam" id="PF07687">
    <property type="entry name" value="M20_dimer"/>
    <property type="match status" value="1"/>
</dbReference>
<keyword evidence="3" id="KW-0378">Hydrolase</keyword>
<dbReference type="RefSeq" id="WP_184338257.1">
    <property type="nucleotide sequence ID" value="NZ_JACHIG010000001.1"/>
</dbReference>
<dbReference type="Gene3D" id="3.40.630.10">
    <property type="entry name" value="Zn peptidases"/>
    <property type="match status" value="1"/>
</dbReference>
<dbReference type="Pfam" id="PF01546">
    <property type="entry name" value="Peptidase_M20"/>
    <property type="match status" value="1"/>
</dbReference>
<evidence type="ECO:0000256" key="3">
    <source>
        <dbReference type="ARBA" id="ARBA00022801"/>
    </source>
</evidence>
<evidence type="ECO:0000313" key="5">
    <source>
        <dbReference type="EMBL" id="MBB5031328.1"/>
    </source>
</evidence>
<keyword evidence="1" id="KW-0645">Protease</keyword>
<evidence type="ECO:0000256" key="1">
    <source>
        <dbReference type="ARBA" id="ARBA00022670"/>
    </source>
</evidence>
<dbReference type="NCBIfam" id="NF006053">
    <property type="entry name" value="PRK08201.1"/>
    <property type="match status" value="1"/>
</dbReference>
<accession>A0A7W7Y801</accession>
<name>A0A7W7Y801_9BACT</name>
<evidence type="ECO:0000313" key="6">
    <source>
        <dbReference type="Proteomes" id="UP000590740"/>
    </source>
</evidence>
<evidence type="ECO:0000256" key="2">
    <source>
        <dbReference type="ARBA" id="ARBA00022723"/>
    </source>
</evidence>
<comment type="caution">
    <text evidence="5">The sequence shown here is derived from an EMBL/GenBank/DDBJ whole genome shotgun (WGS) entry which is preliminary data.</text>
</comment>
<proteinExistence type="predicted"/>
<dbReference type="PANTHER" id="PTHR43270:SF12">
    <property type="entry name" value="SUCCINYL-DIAMINOPIMELATE DESUCCINYLASE"/>
    <property type="match status" value="1"/>
</dbReference>
<dbReference type="GO" id="GO:0008233">
    <property type="term" value="F:peptidase activity"/>
    <property type="evidence" value="ECO:0007669"/>
    <property type="project" value="UniProtKB-KW"/>
</dbReference>
<evidence type="ECO:0000259" key="4">
    <source>
        <dbReference type="Pfam" id="PF07687"/>
    </source>
</evidence>
<dbReference type="AlphaFoldDB" id="A0A7W7Y801"/>
<dbReference type="InterPro" id="IPR011650">
    <property type="entry name" value="Peptidase_M20_dimer"/>
</dbReference>
<dbReference type="NCBIfam" id="NF005914">
    <property type="entry name" value="PRK07907.1"/>
    <property type="match status" value="1"/>
</dbReference>
<dbReference type="InterPro" id="IPR002933">
    <property type="entry name" value="Peptidase_M20"/>
</dbReference>
<dbReference type="Proteomes" id="UP000590740">
    <property type="component" value="Unassembled WGS sequence"/>
</dbReference>
<keyword evidence="6" id="KW-1185">Reference proteome</keyword>
<dbReference type="PANTHER" id="PTHR43270">
    <property type="entry name" value="BETA-ALA-HIS DIPEPTIDASE"/>
    <property type="match status" value="1"/>
</dbReference>
<dbReference type="GO" id="GO:0006508">
    <property type="term" value="P:proteolysis"/>
    <property type="evidence" value="ECO:0007669"/>
    <property type="project" value="UniProtKB-KW"/>
</dbReference>
<dbReference type="InterPro" id="IPR051458">
    <property type="entry name" value="Cyt/Met_Dipeptidase"/>
</dbReference>
<reference evidence="5 6" key="1">
    <citation type="submission" date="2020-08" db="EMBL/GenBank/DDBJ databases">
        <title>Genomic Encyclopedia of Type Strains, Phase IV (KMG-IV): sequencing the most valuable type-strain genomes for metagenomic binning, comparative biology and taxonomic classification.</title>
        <authorList>
            <person name="Goeker M."/>
        </authorList>
    </citation>
    <scope>NUCLEOTIDE SEQUENCE [LARGE SCALE GENOMIC DNA]</scope>
    <source>
        <strain evidence="5 6">DSM 12252</strain>
    </source>
</reference>
<dbReference type="SUPFAM" id="SSF53187">
    <property type="entry name" value="Zn-dependent exopeptidases"/>
    <property type="match status" value="1"/>
</dbReference>
<dbReference type="NCBIfam" id="NF006579">
    <property type="entry name" value="PRK09104.1"/>
    <property type="match status" value="1"/>
</dbReference>
<dbReference type="EMBL" id="JACHIG010000001">
    <property type="protein sequence ID" value="MBB5031328.1"/>
    <property type="molecule type" value="Genomic_DNA"/>
</dbReference>
<organism evidence="5 6">
    <name type="scientific">Prosthecobacter vanneervenii</name>
    <dbReference type="NCBI Taxonomy" id="48466"/>
    <lineage>
        <taxon>Bacteria</taxon>
        <taxon>Pseudomonadati</taxon>
        <taxon>Verrucomicrobiota</taxon>
        <taxon>Verrucomicrobiia</taxon>
        <taxon>Verrucomicrobiales</taxon>
        <taxon>Verrucomicrobiaceae</taxon>
        <taxon>Prosthecobacter</taxon>
    </lineage>
</organism>
<protein>
    <submittedName>
        <fullName evidence="5">Acetylornithine deacetylase/succinyl-diaminopimelate desuccinylase-like protein</fullName>
    </submittedName>
</protein>
<sequence>MNPPGLDHLLTCLRFPSVSTDSTRRADTRACAEWLLAHLRSMGLSGALHETPGHPVVLVKNKHIPGRRTVLLYGHYDVQPAEPLAEWKTPAFEPTIRDGRIYCRGATDNKGQLMAHVQGLAETLAQHADLPVNLTLLFEGEEEIGSPNLKPFLQQHRDELKCDVVAISDTGMVAPGVGTFTYGLRGIACMEARIHGPAIDLHSGIFGGAIANPVTAAARLTATLHDDEGRVMIGGFYDGVRPVQDWERKAWNELGDGDAEMLELTGSPALFGEPGYTERERRWARPTAEVNGIGGGYQGEGSKTVIGREAFVKLSFRLVPDQHPDVILERAAAHLRAHLPKGVRLEIKPGHTGMPYIMDPHSPLGSAAQRALKKVFGDKTALIREGGSIPIVQAFKDVLHADTLLLGLALPDCQAHAPNENFPIDNFIAGVRLNQALLSELV</sequence>
<gene>
    <name evidence="5" type="ORF">HNQ65_000882</name>
</gene>
<dbReference type="Gene3D" id="3.30.70.360">
    <property type="match status" value="1"/>
</dbReference>
<dbReference type="GO" id="GO:0046872">
    <property type="term" value="F:metal ion binding"/>
    <property type="evidence" value="ECO:0007669"/>
    <property type="project" value="UniProtKB-KW"/>
</dbReference>
<feature type="domain" description="Peptidase M20 dimerisation" evidence="4">
    <location>
        <begin position="182"/>
        <end position="342"/>
    </location>
</feature>